<organism evidence="2 3">
    <name type="scientific">Rhizoctonia solani</name>
    <dbReference type="NCBI Taxonomy" id="456999"/>
    <lineage>
        <taxon>Eukaryota</taxon>
        <taxon>Fungi</taxon>
        <taxon>Dikarya</taxon>
        <taxon>Basidiomycota</taxon>
        <taxon>Agaricomycotina</taxon>
        <taxon>Agaricomycetes</taxon>
        <taxon>Cantharellales</taxon>
        <taxon>Ceratobasidiaceae</taxon>
        <taxon>Rhizoctonia</taxon>
    </lineage>
</organism>
<sequence>MSQYNNHLRSLPSTPPPIMPGSSSFNGQSQPQASGSRPLSVVSSRSYPGIESALGGTNNRSSHVETNTTPVVHAYNAWMGNVLVEFIIRILTPKDSRDSTMTLTCQAGGIERIMGEPQVVQFSIDPAQANFMIYVIPRESIPLNALFKFRVWLSLPEFQVRLWAEDEFWIGAQLPFPSIPGAHLARLNHASSLFHTYQGSVGSASLVYTVCIDRVPYAPTQDEYLITLRYTSGGITRDLCGNCRVRLSCSLDNISFIIYSIRQNSEPRKGRHKFRLWIRSAIGGICQRLWAGDDLWMGKELEFESVQQGTAVFAQRVTNGSAASRADPFSDPSDLPAYSPNPPADEYQ</sequence>
<dbReference type="AlphaFoldDB" id="A0A8H3HLU6"/>
<dbReference type="EMBL" id="CAJMWT010007259">
    <property type="protein sequence ID" value="CAE6524140.1"/>
    <property type="molecule type" value="Genomic_DNA"/>
</dbReference>
<name>A0A8H3HLU6_9AGAM</name>
<comment type="caution">
    <text evidence="2">The sequence shown here is derived from an EMBL/GenBank/DDBJ whole genome shotgun (WGS) entry which is preliminary data.</text>
</comment>
<feature type="region of interest" description="Disordered" evidence="1">
    <location>
        <begin position="322"/>
        <end position="348"/>
    </location>
</feature>
<reference evidence="2" key="1">
    <citation type="submission" date="2021-01" db="EMBL/GenBank/DDBJ databases">
        <authorList>
            <person name="Kaushik A."/>
        </authorList>
    </citation>
    <scope>NUCLEOTIDE SEQUENCE</scope>
    <source>
        <strain evidence="2">AG2-2IIIB</strain>
    </source>
</reference>
<accession>A0A8H3HLU6</accession>
<dbReference type="Proteomes" id="UP000663843">
    <property type="component" value="Unassembled WGS sequence"/>
</dbReference>
<feature type="region of interest" description="Disordered" evidence="1">
    <location>
        <begin position="1"/>
        <end position="43"/>
    </location>
</feature>
<protein>
    <submittedName>
        <fullName evidence="2">Uncharacterized protein</fullName>
    </submittedName>
</protein>
<evidence type="ECO:0000313" key="2">
    <source>
        <dbReference type="EMBL" id="CAE6524140.1"/>
    </source>
</evidence>
<evidence type="ECO:0000256" key="1">
    <source>
        <dbReference type="SAM" id="MobiDB-lite"/>
    </source>
</evidence>
<proteinExistence type="predicted"/>
<feature type="compositionally biased region" description="Polar residues" evidence="1">
    <location>
        <begin position="1"/>
        <end position="12"/>
    </location>
</feature>
<feature type="compositionally biased region" description="Polar residues" evidence="1">
    <location>
        <begin position="21"/>
        <end position="43"/>
    </location>
</feature>
<feature type="compositionally biased region" description="Pro residues" evidence="1">
    <location>
        <begin position="339"/>
        <end position="348"/>
    </location>
</feature>
<gene>
    <name evidence="2" type="ORF">RDB_LOCUS169262</name>
</gene>
<evidence type="ECO:0000313" key="3">
    <source>
        <dbReference type="Proteomes" id="UP000663843"/>
    </source>
</evidence>